<dbReference type="PANTHER" id="PTHR37813">
    <property type="entry name" value="FELS-2 PROPHAGE PROTEIN"/>
    <property type="match status" value="1"/>
</dbReference>
<keyword evidence="1" id="KW-0812">Transmembrane</keyword>
<name>A0ABR5PVY0_9LACO</name>
<feature type="transmembrane region" description="Helical" evidence="1">
    <location>
        <begin position="735"/>
        <end position="760"/>
    </location>
</feature>
<proteinExistence type="predicted"/>
<feature type="transmembrane region" description="Helical" evidence="1">
    <location>
        <begin position="694"/>
        <end position="723"/>
    </location>
</feature>
<feature type="transmembrane region" description="Helical" evidence="1">
    <location>
        <begin position="667"/>
        <end position="688"/>
    </location>
</feature>
<evidence type="ECO:0000313" key="3">
    <source>
        <dbReference type="EMBL" id="KRN12795.1"/>
    </source>
</evidence>
<sequence length="1047" mass="105623">MAEISAAIRINDAFSGALDKLSAGLSKGQSGFNKLKGALSGNSFNGATKSSNGFFKSMTGGVVMGGLINKGMGLAGNGIRSLISDMSESNATWKTFEGNMHQLGASGSQINSAKADMQKFAQQTIYSASDMSSTYSQLTAVGIKNTGKLVKGFGGLAAAADNPQQAMKTLSQQATQMAAKPLVQWQDFKLMLEQTPGGISAVAKTMNMSTRELVKNVQDGKVKTDEFLSAIAKTGTNANFSKMATQYKTIGQAMDGLKETITNSLGDAFEAVNKVGIKAVSGLADKIGKIDGKSLAKNITAGINKIKPILSNIGKSFSQFFKGFGESGAGKAIGDMFNHIADAATKLTGSLSKTKGGSSLFEKLGNFSGAGIEGVAKSISAIADVIGELDPKSLTVLATAFGILKASTKGIVVTGIVALFEVLAKLDPGTLNGIAKALGAVALAVVGFKIGKKIDGTIDSLKNMYDIFKGKNKLKMPGMEPPKTPQMPDTGQPGKIMQNTGAYMKLGVAILMVGGAVTLAALGFKLLADAATQLASGGGAAIATFFGMVAAIAVLAVVVRLLGPAMIGASVGFLMFAAALLIIGAAIFVASAGITMLATQLPIISQYGLSAAVGLLALAGAVAVFGVGALVSAVGVVVLGAGLIVLAAGLMIAAVGALLFGVALTLIAAMSLVAGAGLMIMAVAMVMIAPMTLIAAVGMMMLAIAMVMIAPMAMIAAVGMLMLSMALILVGPMAMVAAVGLMLLAAASMMLAAGLAAVAAAAMMTAAAIVAVGAAVMTMVSMFIMAGSMMVSAITSAMSRVVSAVSSGIQAAVSAARGFAGALVGVGRDLIQGLINGITSMIGAAVNAVSKVASSVVNAAKGLLHIGSPSRLFRQYGRWVDQGLIIGLNKDASAATNASANMAQGVVDAASGMHPTIGAPEMDQFNTGDLLADSFDRATDSVYDLVGAITGLNGKTANVGVLGSITGNQSFDEKSISSSDLGTGTDTITPASVLSSNLSTNTSNNQSVNIQSGAIVINSSGNPEQDADELLDRLEQKIMEQADKSLS</sequence>
<dbReference type="Proteomes" id="UP000051521">
    <property type="component" value="Unassembled WGS sequence"/>
</dbReference>
<feature type="transmembrane region" description="Helical" evidence="1">
    <location>
        <begin position="609"/>
        <end position="631"/>
    </location>
</feature>
<organism evidence="3 4">
    <name type="scientific">Lactobacillus gigeriorum DSM 23908 = CRBIP 24.85</name>
    <dbReference type="NCBI Taxonomy" id="1423751"/>
    <lineage>
        <taxon>Bacteria</taxon>
        <taxon>Bacillati</taxon>
        <taxon>Bacillota</taxon>
        <taxon>Bacilli</taxon>
        <taxon>Lactobacillales</taxon>
        <taxon>Lactobacillaceae</taxon>
        <taxon>Lactobacillus</taxon>
    </lineage>
</organism>
<keyword evidence="1" id="KW-1133">Transmembrane helix</keyword>
<gene>
    <name evidence="3" type="ORF">FC38_GL000268</name>
</gene>
<evidence type="ECO:0000313" key="4">
    <source>
        <dbReference type="Proteomes" id="UP000051521"/>
    </source>
</evidence>
<keyword evidence="4" id="KW-1185">Reference proteome</keyword>
<accession>A0ABR5PVY0</accession>
<feature type="domain" description="Tape measure protein N-terminal" evidence="2">
    <location>
        <begin position="88"/>
        <end position="267"/>
    </location>
</feature>
<comment type="caution">
    <text evidence="3">The sequence shown here is derived from an EMBL/GenBank/DDBJ whole genome shotgun (WGS) entry which is preliminary data.</text>
</comment>
<dbReference type="RefSeq" id="WP_056987819.1">
    <property type="nucleotide sequence ID" value="NZ_AYZO01000011.1"/>
</dbReference>
<dbReference type="PANTHER" id="PTHR37813:SF1">
    <property type="entry name" value="FELS-2 PROPHAGE PROTEIN"/>
    <property type="match status" value="1"/>
</dbReference>
<dbReference type="NCBIfam" id="TIGR02675">
    <property type="entry name" value="tape_meas_nterm"/>
    <property type="match status" value="1"/>
</dbReference>
<evidence type="ECO:0000256" key="1">
    <source>
        <dbReference type="SAM" id="Phobius"/>
    </source>
</evidence>
<protein>
    <submittedName>
        <fullName evidence="3">Minor tail protein</fullName>
    </submittedName>
</protein>
<dbReference type="EMBL" id="AYZO01000011">
    <property type="protein sequence ID" value="KRN12795.1"/>
    <property type="molecule type" value="Genomic_DNA"/>
</dbReference>
<evidence type="ECO:0000259" key="2">
    <source>
        <dbReference type="Pfam" id="PF20155"/>
    </source>
</evidence>
<feature type="transmembrane region" description="Helical" evidence="1">
    <location>
        <begin position="574"/>
        <end position="597"/>
    </location>
</feature>
<reference evidence="3 4" key="1">
    <citation type="journal article" date="2015" name="Genome Announc.">
        <title>Expanding the biotechnology potential of lactobacilli through comparative genomics of 213 strains and associated genera.</title>
        <authorList>
            <person name="Sun Z."/>
            <person name="Harris H.M."/>
            <person name="McCann A."/>
            <person name="Guo C."/>
            <person name="Argimon S."/>
            <person name="Zhang W."/>
            <person name="Yang X."/>
            <person name="Jeffery I.B."/>
            <person name="Cooney J.C."/>
            <person name="Kagawa T.F."/>
            <person name="Liu W."/>
            <person name="Song Y."/>
            <person name="Salvetti E."/>
            <person name="Wrobel A."/>
            <person name="Rasinkangas P."/>
            <person name="Parkhill J."/>
            <person name="Rea M.C."/>
            <person name="O'Sullivan O."/>
            <person name="Ritari J."/>
            <person name="Douillard F.P."/>
            <person name="Paul Ross R."/>
            <person name="Yang R."/>
            <person name="Briner A.E."/>
            <person name="Felis G.E."/>
            <person name="de Vos W.M."/>
            <person name="Barrangou R."/>
            <person name="Klaenhammer T.R."/>
            <person name="Caufield P.W."/>
            <person name="Cui Y."/>
            <person name="Zhang H."/>
            <person name="O'Toole P.W."/>
        </authorList>
    </citation>
    <scope>NUCLEOTIDE SEQUENCE [LARGE SCALE GENOMIC DNA]</scope>
    <source>
        <strain evidence="3 4">DSM 23908</strain>
    </source>
</reference>
<keyword evidence="1" id="KW-0472">Membrane</keyword>
<feature type="transmembrane region" description="Helical" evidence="1">
    <location>
        <begin position="506"/>
        <end position="528"/>
    </location>
</feature>
<dbReference type="Pfam" id="PF20155">
    <property type="entry name" value="TMP_3"/>
    <property type="match status" value="1"/>
</dbReference>
<dbReference type="InterPro" id="IPR013491">
    <property type="entry name" value="Tape_meas_N"/>
</dbReference>
<feature type="transmembrane region" description="Helical" evidence="1">
    <location>
        <begin position="637"/>
        <end position="660"/>
    </location>
</feature>
<feature type="transmembrane region" description="Helical" evidence="1">
    <location>
        <begin position="540"/>
        <end position="562"/>
    </location>
</feature>